<evidence type="ECO:0000313" key="2">
    <source>
        <dbReference type="Proteomes" id="UP000198953"/>
    </source>
</evidence>
<gene>
    <name evidence="1" type="ORF">SAMN05660976_08519</name>
</gene>
<protein>
    <submittedName>
        <fullName evidence="1">Phage tail protein</fullName>
    </submittedName>
</protein>
<evidence type="ECO:0000313" key="1">
    <source>
        <dbReference type="EMBL" id="SEN87646.1"/>
    </source>
</evidence>
<sequence length="280" mass="30357">MPSAGVTVPTLPGDNLTDIGQVELNGVVWGMGTRYRIREITGWESLPQIDDLSEEEPGRHGAYAGGSLAQRRIVTVALQLDSISDPTQVDDLLRQLRYDTRVLRDNSLWTFVVRGYSQTLLAYGKVTDRTGVMGDAYSVGAPEPVITITCPDPRRYELDQQSQVVAANASAPTQFINSGDVYTNPILRFAGPATNPMIINETLDRILAFDVTLMAGQLLVVDTNRGKAMLGSTDYGSKVADTISVPIKEWFLDVGANAISYETDAGGAAGVEVLWRSAFL</sequence>
<dbReference type="EMBL" id="FOBF01000049">
    <property type="protein sequence ID" value="SEN87646.1"/>
    <property type="molecule type" value="Genomic_DNA"/>
</dbReference>
<dbReference type="AlphaFoldDB" id="A0A1H8K598"/>
<name>A0A1H8K598_9ACTN</name>
<accession>A0A1H8K598</accession>
<dbReference type="STRING" id="46177.SAMN05660976_08519"/>
<dbReference type="Proteomes" id="UP000198953">
    <property type="component" value="Unassembled WGS sequence"/>
</dbReference>
<reference evidence="1 2" key="1">
    <citation type="submission" date="2016-10" db="EMBL/GenBank/DDBJ databases">
        <authorList>
            <person name="de Groot N.N."/>
        </authorList>
    </citation>
    <scope>NUCLEOTIDE SEQUENCE [LARGE SCALE GENOMIC DNA]</scope>
    <source>
        <strain evidence="1 2">DSM 43357</strain>
    </source>
</reference>
<proteinExistence type="predicted"/>
<keyword evidence="2" id="KW-1185">Reference proteome</keyword>
<organism evidence="1 2">
    <name type="scientific">Nonomuraea pusilla</name>
    <dbReference type="NCBI Taxonomy" id="46177"/>
    <lineage>
        <taxon>Bacteria</taxon>
        <taxon>Bacillati</taxon>
        <taxon>Actinomycetota</taxon>
        <taxon>Actinomycetes</taxon>
        <taxon>Streptosporangiales</taxon>
        <taxon>Streptosporangiaceae</taxon>
        <taxon>Nonomuraea</taxon>
    </lineage>
</organism>